<gene>
    <name evidence="1" type="ORF">C7447_1099</name>
</gene>
<keyword evidence="2" id="KW-1185">Reference proteome</keyword>
<dbReference type="AlphaFoldDB" id="A0A5S5DMP0"/>
<sequence>MWSFYSLLKKQKTERKFHKLLSYQIFIYYLGLFKITKAPITPGIHPQSVNKKMIINEPHPLSITDNGGNKIANKTLNKLIAYY</sequence>
<organism evidence="1 2">
    <name type="scientific">Tenacibaculum adriaticum</name>
    <dbReference type="NCBI Taxonomy" id="413713"/>
    <lineage>
        <taxon>Bacteria</taxon>
        <taxon>Pseudomonadati</taxon>
        <taxon>Bacteroidota</taxon>
        <taxon>Flavobacteriia</taxon>
        <taxon>Flavobacteriales</taxon>
        <taxon>Flavobacteriaceae</taxon>
        <taxon>Tenacibaculum</taxon>
    </lineage>
</organism>
<protein>
    <submittedName>
        <fullName evidence="1">Uncharacterized protein</fullName>
    </submittedName>
</protein>
<evidence type="ECO:0000313" key="2">
    <source>
        <dbReference type="Proteomes" id="UP000323136"/>
    </source>
</evidence>
<reference evidence="1 2" key="1">
    <citation type="submission" date="2019-07" db="EMBL/GenBank/DDBJ databases">
        <title>Genomic Encyclopedia of Type Strains, Phase IV (KMG-IV): sequencing the most valuable type-strain genomes for metagenomic binning, comparative biology and taxonomic classification.</title>
        <authorList>
            <person name="Goeker M."/>
        </authorList>
    </citation>
    <scope>NUCLEOTIDE SEQUENCE [LARGE SCALE GENOMIC DNA]</scope>
    <source>
        <strain evidence="1 2">DSM 18961</strain>
    </source>
</reference>
<evidence type="ECO:0000313" key="1">
    <source>
        <dbReference type="EMBL" id="TYP96072.1"/>
    </source>
</evidence>
<name>A0A5S5DMP0_9FLAO</name>
<proteinExistence type="predicted"/>
<comment type="caution">
    <text evidence="1">The sequence shown here is derived from an EMBL/GenBank/DDBJ whole genome shotgun (WGS) entry which is preliminary data.</text>
</comment>
<dbReference type="Proteomes" id="UP000323136">
    <property type="component" value="Unassembled WGS sequence"/>
</dbReference>
<dbReference type="EMBL" id="VNIA01000009">
    <property type="protein sequence ID" value="TYP96072.1"/>
    <property type="molecule type" value="Genomic_DNA"/>
</dbReference>
<accession>A0A5S5DMP0</accession>